<evidence type="ECO:0000313" key="6">
    <source>
        <dbReference type="EMBL" id="MVN32237.1"/>
    </source>
</evidence>
<keyword evidence="2" id="KW-0479">Metal-binding</keyword>
<evidence type="ECO:0000313" key="11">
    <source>
        <dbReference type="Proteomes" id="UP000436429"/>
    </source>
</evidence>
<dbReference type="RefSeq" id="WP_015760977.1">
    <property type="nucleotide sequence ID" value="NZ_AP031442.1"/>
</dbReference>
<dbReference type="Proteomes" id="UP000253857">
    <property type="component" value="Unassembled WGS sequence"/>
</dbReference>
<keyword evidence="1" id="KW-0540">Nuclease</keyword>
<evidence type="ECO:0000313" key="8">
    <source>
        <dbReference type="EMBL" id="RDB80647.1"/>
    </source>
</evidence>
<dbReference type="GO" id="GO:0016787">
    <property type="term" value="F:hydrolase activity"/>
    <property type="evidence" value="ECO:0007669"/>
    <property type="project" value="UniProtKB-KW"/>
</dbReference>
<evidence type="ECO:0000259" key="5">
    <source>
        <dbReference type="Pfam" id="PF13470"/>
    </source>
</evidence>
<evidence type="ECO:0000256" key="3">
    <source>
        <dbReference type="ARBA" id="ARBA00022801"/>
    </source>
</evidence>
<dbReference type="EMBL" id="WPOM01000005">
    <property type="protein sequence ID" value="MVN32237.1"/>
    <property type="molecule type" value="Genomic_DNA"/>
</dbReference>
<dbReference type="EMBL" id="PPTU01000008">
    <property type="protein sequence ID" value="RDB70914.1"/>
    <property type="molecule type" value="Genomic_DNA"/>
</dbReference>
<organism evidence="7 10">
    <name type="scientific">Eggerthella lenta</name>
    <name type="common">Eubacterium lentum</name>
    <dbReference type="NCBI Taxonomy" id="84112"/>
    <lineage>
        <taxon>Bacteria</taxon>
        <taxon>Bacillati</taxon>
        <taxon>Actinomycetota</taxon>
        <taxon>Coriobacteriia</taxon>
        <taxon>Eggerthellales</taxon>
        <taxon>Eggerthellaceae</taxon>
        <taxon>Eggerthella</taxon>
    </lineage>
</organism>
<proteinExistence type="predicted"/>
<dbReference type="EMBL" id="PPTY01000057">
    <property type="protein sequence ID" value="RDB80647.1"/>
    <property type="molecule type" value="Genomic_DNA"/>
</dbReference>
<evidence type="ECO:0000256" key="1">
    <source>
        <dbReference type="ARBA" id="ARBA00022722"/>
    </source>
</evidence>
<sequence length="154" mass="17962">MARMKLLLDTNVVIDYLHEREPYYDKVRLLMTAGRVGEFDLWITSSQVTDLIYILSEGGKRSLLSRVLEQLRGMRTFVNVHAVSDREVDRMLAASWKDPEDSLIFESALEMRADAIVTRNQKDFESSVIKVVDCDEFFVWMRKDFGLDYEEVVI</sequence>
<keyword evidence="3" id="KW-0378">Hydrolase</keyword>
<evidence type="ECO:0000256" key="2">
    <source>
        <dbReference type="ARBA" id="ARBA00022723"/>
    </source>
</evidence>
<evidence type="ECO:0000256" key="4">
    <source>
        <dbReference type="ARBA" id="ARBA00022842"/>
    </source>
</evidence>
<dbReference type="InterPro" id="IPR029060">
    <property type="entry name" value="PIN-like_dom_sf"/>
</dbReference>
<accession>A0A369MIF4</accession>
<dbReference type="InterPro" id="IPR002716">
    <property type="entry name" value="PIN_dom"/>
</dbReference>
<evidence type="ECO:0000313" key="10">
    <source>
        <dbReference type="Proteomes" id="UP000253970"/>
    </source>
</evidence>
<dbReference type="GO" id="GO:0046872">
    <property type="term" value="F:metal ion binding"/>
    <property type="evidence" value="ECO:0007669"/>
    <property type="project" value="UniProtKB-KW"/>
</dbReference>
<dbReference type="AlphaFoldDB" id="A0A369MIF4"/>
<comment type="caution">
    <text evidence="7">The sequence shown here is derived from an EMBL/GenBank/DDBJ whole genome shotgun (WGS) entry which is preliminary data.</text>
</comment>
<dbReference type="Proteomes" id="UP000436429">
    <property type="component" value="Unassembled WGS sequence"/>
</dbReference>
<gene>
    <name evidence="8" type="ORF">C1871_15355</name>
    <name evidence="7" type="ORF">C1875_06885</name>
    <name evidence="6" type="ORF">GO726_03475</name>
</gene>
<dbReference type="Pfam" id="PF13470">
    <property type="entry name" value="PIN_3"/>
    <property type="match status" value="1"/>
</dbReference>
<name>A0A369MIF4_EGGLN</name>
<reference evidence="9 10" key="1">
    <citation type="journal article" date="2018" name="Elife">
        <title>Discovery and characterization of a prevalent human gut bacterial enzyme sufficient for the inactivation of a family of plant toxins.</title>
        <authorList>
            <person name="Koppel N."/>
            <person name="Bisanz J.E."/>
            <person name="Pandelia M.E."/>
            <person name="Turnbaugh P.J."/>
            <person name="Balskus E.P."/>
        </authorList>
    </citation>
    <scope>NUCLEOTIDE SEQUENCE [LARGE SCALE GENOMIC DNA]</scope>
    <source>
        <strain evidence="8 9">FAA1-1-60AUCSF</strain>
        <strain evidence="7 10">W1 BHI 6</strain>
    </source>
</reference>
<protein>
    <submittedName>
        <fullName evidence="7">PIN domain-containing protein</fullName>
    </submittedName>
</protein>
<dbReference type="OMA" id="QYYSAIE"/>
<feature type="domain" description="PIN" evidence="5">
    <location>
        <begin position="5"/>
        <end position="122"/>
    </location>
</feature>
<dbReference type="CDD" id="cd09854">
    <property type="entry name" value="PIN_VapC-like"/>
    <property type="match status" value="1"/>
</dbReference>
<reference evidence="6 11" key="2">
    <citation type="submission" date="2019-11" db="EMBL/GenBank/DDBJ databases">
        <title>Whole genome shotgun sequencing (WGS) data from Adlercreutzia equolifaciens ResAG-91, Eggerthella lenta MRI-F36, MRI-F37, MRI-F40, ResAG-49, ResAG-88, ResAG-121, ResAG-145, and Gordonibacter sp. ResAG-5, ResAG-26, ResAG-43, ResAG-50, ResAG-59.</title>
        <authorList>
            <person name="Stoll D.A."/>
            <person name="Danylec N."/>
            <person name="Franz C.M.A.P."/>
            <person name="Huch M."/>
        </authorList>
    </citation>
    <scope>NUCLEOTIDE SEQUENCE [LARGE SCALE GENOMIC DNA]</scope>
    <source>
        <strain evidence="6 11">ResAG-88</strain>
    </source>
</reference>
<dbReference type="Proteomes" id="UP000253970">
    <property type="component" value="Unassembled WGS sequence"/>
</dbReference>
<dbReference type="GO" id="GO:0004518">
    <property type="term" value="F:nuclease activity"/>
    <property type="evidence" value="ECO:0007669"/>
    <property type="project" value="UniProtKB-KW"/>
</dbReference>
<evidence type="ECO:0000313" key="7">
    <source>
        <dbReference type="EMBL" id="RDB70914.1"/>
    </source>
</evidence>
<keyword evidence="4" id="KW-0460">Magnesium</keyword>
<dbReference type="SUPFAM" id="SSF88723">
    <property type="entry name" value="PIN domain-like"/>
    <property type="match status" value="1"/>
</dbReference>
<dbReference type="Gene3D" id="3.40.50.1010">
    <property type="entry name" value="5'-nuclease"/>
    <property type="match status" value="1"/>
</dbReference>
<evidence type="ECO:0000313" key="9">
    <source>
        <dbReference type="Proteomes" id="UP000253857"/>
    </source>
</evidence>